<protein>
    <submittedName>
        <fullName evidence="2">Hypothetical_protein</fullName>
    </submittedName>
</protein>
<evidence type="ECO:0000313" key="3">
    <source>
        <dbReference type="Proteomes" id="UP001642409"/>
    </source>
</evidence>
<reference evidence="1" key="1">
    <citation type="submission" date="2023-06" db="EMBL/GenBank/DDBJ databases">
        <authorList>
            <person name="Kurt Z."/>
        </authorList>
    </citation>
    <scope>NUCLEOTIDE SEQUENCE</scope>
</reference>
<reference evidence="2 3" key="2">
    <citation type="submission" date="2024-07" db="EMBL/GenBank/DDBJ databases">
        <authorList>
            <person name="Akdeniz Z."/>
        </authorList>
    </citation>
    <scope>NUCLEOTIDE SEQUENCE [LARGE SCALE GENOMIC DNA]</scope>
</reference>
<dbReference type="AlphaFoldDB" id="A0AA86N9U1"/>
<evidence type="ECO:0000313" key="2">
    <source>
        <dbReference type="EMBL" id="CAL6077933.1"/>
    </source>
</evidence>
<dbReference type="Proteomes" id="UP001642409">
    <property type="component" value="Unassembled WGS sequence"/>
</dbReference>
<dbReference type="EMBL" id="CATOUU010000074">
    <property type="protein sequence ID" value="CAI9915435.1"/>
    <property type="molecule type" value="Genomic_DNA"/>
</dbReference>
<accession>A0AA86N9U1</accession>
<name>A0AA86N9U1_9EUKA</name>
<sequence>MAQLVQQKLQQPVFEISQESELKFLQNSQYNLRNTSYLLGIQIQNKKMRLQCNVYLVQGNIYKIQKQLISTMFNKLQEHELITNKLQAMRKFKILRLKQQIQHYKQVSVLKHKICILKQLYMKNIRMQLKYFKVQKLQNLTQDNDSSKHFQVKSTVNNMSNNTKVFNLFNSERPSIVLDYDKIQLITSDYTDLVKHLSLELSEQIISDEDSSILEETNNSEDVFNKQPEFLDIALIRQQRKQLVQKRIFNKHNLDMKMKIIYQVELKQFKVKQLFAKCKHMRAELRYQQLKKLNSQKQVQSRLILKLEDKRVTAQQFVLDLMNILQKRGVVVNKLQKVISVQREQNKLNMIKIVNGCRQVGQYLNLINSQLMNKKKVQLMLQLKQLKLKKKQMKIYEIDNLGNVDTF</sequence>
<gene>
    <name evidence="1" type="ORF">HINF_LOCUS3080</name>
    <name evidence="2" type="ORF">HINF_LOCUS58661</name>
</gene>
<dbReference type="EMBL" id="CAXDID020000331">
    <property type="protein sequence ID" value="CAL6077933.1"/>
    <property type="molecule type" value="Genomic_DNA"/>
</dbReference>
<comment type="caution">
    <text evidence="1">The sequence shown here is derived from an EMBL/GenBank/DDBJ whole genome shotgun (WGS) entry which is preliminary data.</text>
</comment>
<organism evidence="1">
    <name type="scientific">Hexamita inflata</name>
    <dbReference type="NCBI Taxonomy" id="28002"/>
    <lineage>
        <taxon>Eukaryota</taxon>
        <taxon>Metamonada</taxon>
        <taxon>Diplomonadida</taxon>
        <taxon>Hexamitidae</taxon>
        <taxon>Hexamitinae</taxon>
        <taxon>Hexamita</taxon>
    </lineage>
</organism>
<proteinExistence type="predicted"/>
<evidence type="ECO:0000313" key="1">
    <source>
        <dbReference type="EMBL" id="CAI9915435.1"/>
    </source>
</evidence>
<keyword evidence="3" id="KW-1185">Reference proteome</keyword>